<feature type="transmembrane region" description="Helical" evidence="1">
    <location>
        <begin position="37"/>
        <end position="58"/>
    </location>
</feature>
<accession>A0AAV8ZMB0</accession>
<feature type="transmembrane region" description="Helical" evidence="1">
    <location>
        <begin position="70"/>
        <end position="89"/>
    </location>
</feature>
<dbReference type="Gene3D" id="1.20.1640.10">
    <property type="entry name" value="Multidrug efflux transporter AcrB transmembrane domain"/>
    <property type="match status" value="1"/>
</dbReference>
<dbReference type="AlphaFoldDB" id="A0AAV8ZMB0"/>
<proteinExistence type="predicted"/>
<dbReference type="GO" id="GO:0030659">
    <property type="term" value="C:cytoplasmic vesicle membrane"/>
    <property type="evidence" value="ECO:0007669"/>
    <property type="project" value="TreeGrafter"/>
</dbReference>
<evidence type="ECO:0000256" key="1">
    <source>
        <dbReference type="SAM" id="Phobius"/>
    </source>
</evidence>
<dbReference type="Proteomes" id="UP001162156">
    <property type="component" value="Unassembled WGS sequence"/>
</dbReference>
<reference evidence="2" key="1">
    <citation type="journal article" date="2023" name="Insect Mol. Biol.">
        <title>Genome sequencing provides insights into the evolution of gene families encoding plant cell wall-degrading enzymes in longhorned beetles.</title>
        <authorList>
            <person name="Shin N.R."/>
            <person name="Okamura Y."/>
            <person name="Kirsch R."/>
            <person name="Pauchet Y."/>
        </authorList>
    </citation>
    <scope>NUCLEOTIDE SEQUENCE</scope>
    <source>
        <strain evidence="2">RBIC_L_NR</strain>
    </source>
</reference>
<name>A0AAV8ZMB0_9CUCU</name>
<keyword evidence="1" id="KW-0472">Membrane</keyword>
<dbReference type="GO" id="GO:0005886">
    <property type="term" value="C:plasma membrane"/>
    <property type="evidence" value="ECO:0007669"/>
    <property type="project" value="TreeGrafter"/>
</dbReference>
<keyword evidence="1" id="KW-0812">Transmembrane</keyword>
<comment type="caution">
    <text evidence="2">The sequence shown here is derived from an EMBL/GenBank/DDBJ whole genome shotgun (WGS) entry which is preliminary data.</text>
</comment>
<evidence type="ECO:0000313" key="3">
    <source>
        <dbReference type="Proteomes" id="UP001162156"/>
    </source>
</evidence>
<gene>
    <name evidence="2" type="ORF">NQ314_003213</name>
</gene>
<protein>
    <submittedName>
        <fullName evidence="2">Uncharacterized protein</fullName>
    </submittedName>
</protein>
<feature type="transmembrane region" description="Helical" evidence="1">
    <location>
        <begin position="109"/>
        <end position="133"/>
    </location>
</feature>
<dbReference type="InterPro" id="IPR051697">
    <property type="entry name" value="Patched_domain-protein"/>
</dbReference>
<keyword evidence="3" id="KW-1185">Reference proteome</keyword>
<evidence type="ECO:0000313" key="2">
    <source>
        <dbReference type="EMBL" id="KAJ8966936.1"/>
    </source>
</evidence>
<dbReference type="PANTHER" id="PTHR10796:SF92">
    <property type="entry name" value="PATCHED-RELATED, ISOFORM A"/>
    <property type="match status" value="1"/>
</dbReference>
<feature type="transmembrane region" description="Helical" evidence="1">
    <location>
        <begin position="12"/>
        <end position="31"/>
    </location>
</feature>
<dbReference type="PANTHER" id="PTHR10796">
    <property type="entry name" value="PATCHED-RELATED"/>
    <property type="match status" value="1"/>
</dbReference>
<dbReference type="SUPFAM" id="SSF82866">
    <property type="entry name" value="Multidrug efflux transporter AcrB transmembrane domain"/>
    <property type="match status" value="1"/>
</dbReference>
<keyword evidence="1" id="KW-1133">Transmembrane helix</keyword>
<organism evidence="2 3">
    <name type="scientific">Rhamnusium bicolor</name>
    <dbReference type="NCBI Taxonomy" id="1586634"/>
    <lineage>
        <taxon>Eukaryota</taxon>
        <taxon>Metazoa</taxon>
        <taxon>Ecdysozoa</taxon>
        <taxon>Arthropoda</taxon>
        <taxon>Hexapoda</taxon>
        <taxon>Insecta</taxon>
        <taxon>Pterygota</taxon>
        <taxon>Neoptera</taxon>
        <taxon>Endopterygota</taxon>
        <taxon>Coleoptera</taxon>
        <taxon>Polyphaga</taxon>
        <taxon>Cucujiformia</taxon>
        <taxon>Chrysomeloidea</taxon>
        <taxon>Cerambycidae</taxon>
        <taxon>Lepturinae</taxon>
        <taxon>Rhagiini</taxon>
        <taxon>Rhamnusium</taxon>
    </lineage>
</organism>
<dbReference type="EMBL" id="JANEYF010000916">
    <property type="protein sequence ID" value="KAJ8966936.1"/>
    <property type="molecule type" value="Genomic_DNA"/>
</dbReference>
<sequence length="137" mass="15139">MRIKFELVRSLSIQNMIIGAGIMMIVSFIFIPNILCAFWVALSIISIEAGVVGYMALWSVNLDSISMINLIMCIGFSVDFTAHICYAYMSSSAKTPDDKVRESLYALGLPIFQGSISTILGMIALLLANNYIFSVFF</sequence>